<accession>A0A8D5FKK7</accession>
<proteinExistence type="predicted"/>
<dbReference type="AlphaFoldDB" id="A0A8D5FKK7"/>
<gene>
    <name evidence="1" type="ORF">DGMP_06020</name>
</gene>
<sequence>MNMKLTDLPVFAIVGVDGEETILFTRWLLSSLEANNLETLVLVEGETGGNGTCILFRPGPMLFWLRGKQILIYRKSG</sequence>
<protein>
    <submittedName>
        <fullName evidence="1">Uncharacterized protein</fullName>
    </submittedName>
</protein>
<evidence type="ECO:0000313" key="2">
    <source>
        <dbReference type="Proteomes" id="UP000826725"/>
    </source>
</evidence>
<name>A0A8D5FKK7_9BACT</name>
<reference evidence="1" key="1">
    <citation type="submission" date="2020-09" db="EMBL/GenBank/DDBJ databases">
        <title>Desulfogranum mesoprofundum gen. nov., sp. nov., a novel mesophilic, sulfate-reducing chemolithoautotroph isolated from a deep-sea hydrothermal vent chimney in the Suiyo Seamount.</title>
        <authorList>
            <person name="Hashimoto Y."/>
            <person name="Nakagawa S."/>
        </authorList>
    </citation>
    <scope>NUCLEOTIDE SEQUENCE</scope>
    <source>
        <strain evidence="1">KT2</strain>
    </source>
</reference>
<keyword evidence="2" id="KW-1185">Reference proteome</keyword>
<dbReference type="KEGG" id="dbk:DGMP_06020"/>
<dbReference type="EMBL" id="AP024086">
    <property type="protein sequence ID" value="BCL59909.1"/>
    <property type="molecule type" value="Genomic_DNA"/>
</dbReference>
<dbReference type="Proteomes" id="UP000826725">
    <property type="component" value="Chromosome"/>
</dbReference>
<evidence type="ECO:0000313" key="1">
    <source>
        <dbReference type="EMBL" id="BCL59909.1"/>
    </source>
</evidence>
<organism evidence="1 2">
    <name type="scientific">Desulfomarina profundi</name>
    <dbReference type="NCBI Taxonomy" id="2772557"/>
    <lineage>
        <taxon>Bacteria</taxon>
        <taxon>Pseudomonadati</taxon>
        <taxon>Thermodesulfobacteriota</taxon>
        <taxon>Desulfobulbia</taxon>
        <taxon>Desulfobulbales</taxon>
        <taxon>Desulfobulbaceae</taxon>
        <taxon>Desulfomarina</taxon>
    </lineage>
</organism>